<feature type="compositionally biased region" description="Basic and acidic residues" evidence="1">
    <location>
        <begin position="32"/>
        <end position="43"/>
    </location>
</feature>
<gene>
    <name evidence="2" type="ORF">GNLVRS02_ARAD1B06402g</name>
</gene>
<protein>
    <submittedName>
        <fullName evidence="2">ARAD1B06402p</fullName>
    </submittedName>
</protein>
<accession>A0A060T5T9</accession>
<reference evidence="2" key="1">
    <citation type="submission" date="2014-02" db="EMBL/GenBank/DDBJ databases">
        <authorList>
            <person name="Genoscope - CEA"/>
        </authorList>
    </citation>
    <scope>NUCLEOTIDE SEQUENCE</scope>
    <source>
        <strain evidence="2">LS3</strain>
    </source>
</reference>
<organism evidence="2">
    <name type="scientific">Blastobotrys adeninivorans</name>
    <name type="common">Yeast</name>
    <name type="synonym">Arxula adeninivorans</name>
    <dbReference type="NCBI Taxonomy" id="409370"/>
    <lineage>
        <taxon>Eukaryota</taxon>
        <taxon>Fungi</taxon>
        <taxon>Dikarya</taxon>
        <taxon>Ascomycota</taxon>
        <taxon>Saccharomycotina</taxon>
        <taxon>Dipodascomycetes</taxon>
        <taxon>Dipodascales</taxon>
        <taxon>Trichomonascaceae</taxon>
        <taxon>Blastobotrys</taxon>
    </lineage>
</organism>
<evidence type="ECO:0000256" key="1">
    <source>
        <dbReference type="SAM" id="MobiDB-lite"/>
    </source>
</evidence>
<sequence>MDVSSSSPSPALLKPRFAKSPLADPSKSSPAARREVKSRKFQEHVRKRRELRDLQRRGGLENIERQADRQELANKYRELEKEAEELFPLDALIQQAETVEANDYCHGGEGWAQEEISEQDMLEYMLEQDRLEMEALVEELELSSGNQMDTV</sequence>
<dbReference type="EMBL" id="HG937692">
    <property type="protein sequence ID" value="CDP36149.1"/>
    <property type="molecule type" value="Genomic_DNA"/>
</dbReference>
<proteinExistence type="predicted"/>
<dbReference type="AlphaFoldDB" id="A0A060T5T9"/>
<feature type="region of interest" description="Disordered" evidence="1">
    <location>
        <begin position="1"/>
        <end position="43"/>
    </location>
</feature>
<name>A0A060T5T9_BLAAD</name>
<evidence type="ECO:0000313" key="2">
    <source>
        <dbReference type="EMBL" id="CDP36149.1"/>
    </source>
</evidence>
<reference evidence="2" key="2">
    <citation type="submission" date="2014-06" db="EMBL/GenBank/DDBJ databases">
        <title>The complete genome of Blastobotrys (Arxula) adeninivorans LS3 - a yeast of biotechnological interest.</title>
        <authorList>
            <person name="Kunze G."/>
            <person name="Gaillardin C."/>
            <person name="Czernicka M."/>
            <person name="Durrens P."/>
            <person name="Martin T."/>
            <person name="Boer E."/>
            <person name="Gabaldon T."/>
            <person name="Cruz J."/>
            <person name="Talla E."/>
            <person name="Marck C."/>
            <person name="Goffeau A."/>
            <person name="Barbe V."/>
            <person name="Baret P."/>
            <person name="Baronian K."/>
            <person name="Beier S."/>
            <person name="Bleykasten C."/>
            <person name="Bode R."/>
            <person name="Casaregola S."/>
            <person name="Despons L."/>
            <person name="Fairhead C."/>
            <person name="Giersberg M."/>
            <person name="Gierski P."/>
            <person name="Hahnel U."/>
            <person name="Hartmann A."/>
            <person name="Jankowska D."/>
            <person name="Jubin C."/>
            <person name="Jung P."/>
            <person name="Lafontaine I."/>
            <person name="Leh-Louis V."/>
            <person name="Lemaire M."/>
            <person name="Marcet-Houben M."/>
            <person name="Mascher M."/>
            <person name="Morel G."/>
            <person name="Richard G.-F."/>
            <person name="Riechen J."/>
            <person name="Sacerdot C."/>
            <person name="Sarkar A."/>
            <person name="Savel G."/>
            <person name="Schacherer J."/>
            <person name="Sherman D."/>
            <person name="Straub M.-L."/>
            <person name="Stein N."/>
            <person name="Thierry A."/>
            <person name="Trautwein-Schult A."/>
            <person name="Westhof E."/>
            <person name="Worch S."/>
            <person name="Dujon B."/>
            <person name="Souciet J.-L."/>
            <person name="Wincker P."/>
            <person name="Scholz U."/>
            <person name="Neuveglise N."/>
        </authorList>
    </citation>
    <scope>NUCLEOTIDE SEQUENCE</scope>
    <source>
        <strain evidence="2">LS3</strain>
    </source>
</reference>
<feature type="compositionally biased region" description="Low complexity" evidence="1">
    <location>
        <begin position="1"/>
        <end position="10"/>
    </location>
</feature>